<keyword evidence="2" id="KW-0472">Membrane</keyword>
<protein>
    <submittedName>
        <fullName evidence="3">Uncharacterized protein</fullName>
    </submittedName>
</protein>
<feature type="transmembrane region" description="Helical" evidence="2">
    <location>
        <begin position="171"/>
        <end position="192"/>
    </location>
</feature>
<dbReference type="EMBL" id="CAJPEV010000341">
    <property type="protein sequence ID" value="CAG0884217.1"/>
    <property type="molecule type" value="Genomic_DNA"/>
</dbReference>
<feature type="region of interest" description="Disordered" evidence="1">
    <location>
        <begin position="232"/>
        <end position="265"/>
    </location>
</feature>
<sequence length="279" mass="30889">MALFIPGGTLTDKVVLKNLYAVKGEGSWETVVMREEGKEVHSWPPLTGDPRPSAFSLLYLGMGLISPACEFLPQCRVPAWGEDIEDYSGSSEGGVSVFSRWHQQPQEPQYPPPAQPLLLKPLITNSQPESCATRLLEPVYHYPTIVSGHHQQPPHPPPSPIPSKWDLCHLVCYYILQFFLVCGTMTGFSLVIVGASVHATSPDLLVLMYIGVLLLSVSLFLLVIQCRAQQQRANRNDQHPPTSEQPQPPPSAPMRTLPAAEPPSYALPFNDRRCVEHIL</sequence>
<dbReference type="Proteomes" id="UP000677054">
    <property type="component" value="Unassembled WGS sequence"/>
</dbReference>
<feature type="transmembrane region" description="Helical" evidence="2">
    <location>
        <begin position="204"/>
        <end position="224"/>
    </location>
</feature>
<dbReference type="EMBL" id="LR899858">
    <property type="protein sequence ID" value="CAD7242950.1"/>
    <property type="molecule type" value="Genomic_DNA"/>
</dbReference>
<organism evidence="3">
    <name type="scientific">Darwinula stevensoni</name>
    <dbReference type="NCBI Taxonomy" id="69355"/>
    <lineage>
        <taxon>Eukaryota</taxon>
        <taxon>Metazoa</taxon>
        <taxon>Ecdysozoa</taxon>
        <taxon>Arthropoda</taxon>
        <taxon>Crustacea</taxon>
        <taxon>Oligostraca</taxon>
        <taxon>Ostracoda</taxon>
        <taxon>Podocopa</taxon>
        <taxon>Podocopida</taxon>
        <taxon>Darwinulocopina</taxon>
        <taxon>Darwinuloidea</taxon>
        <taxon>Darwinulidae</taxon>
        <taxon>Darwinula</taxon>
    </lineage>
</organism>
<evidence type="ECO:0000313" key="4">
    <source>
        <dbReference type="Proteomes" id="UP000677054"/>
    </source>
</evidence>
<name>A0A7R8X379_9CRUS</name>
<dbReference type="AlphaFoldDB" id="A0A7R8X379"/>
<evidence type="ECO:0000256" key="2">
    <source>
        <dbReference type="SAM" id="Phobius"/>
    </source>
</evidence>
<keyword evidence="2" id="KW-1133">Transmembrane helix</keyword>
<reference evidence="3" key="1">
    <citation type="submission" date="2020-11" db="EMBL/GenBank/DDBJ databases">
        <authorList>
            <person name="Tran Van P."/>
        </authorList>
    </citation>
    <scope>NUCLEOTIDE SEQUENCE</scope>
</reference>
<evidence type="ECO:0000256" key="1">
    <source>
        <dbReference type="SAM" id="MobiDB-lite"/>
    </source>
</evidence>
<evidence type="ECO:0000313" key="3">
    <source>
        <dbReference type="EMBL" id="CAD7242950.1"/>
    </source>
</evidence>
<accession>A0A7R8X379</accession>
<gene>
    <name evidence="3" type="ORF">DSTB1V02_LOCUS2890</name>
</gene>
<keyword evidence="4" id="KW-1185">Reference proteome</keyword>
<keyword evidence="2" id="KW-0812">Transmembrane</keyword>
<proteinExistence type="predicted"/>